<dbReference type="eggNOG" id="ENOG502RYC3">
    <property type="taxonomic scope" value="Eukaryota"/>
</dbReference>
<evidence type="ECO:0000313" key="10">
    <source>
        <dbReference type="EMBL" id="ESW06619.1"/>
    </source>
</evidence>
<feature type="domain" description="Casparian strip membrane protein" evidence="9">
    <location>
        <begin position="80"/>
        <end position="209"/>
    </location>
</feature>
<dbReference type="OrthoDB" id="1924823at2759"/>
<feature type="transmembrane region" description="Helical" evidence="8">
    <location>
        <begin position="155"/>
        <end position="178"/>
    </location>
</feature>
<dbReference type="AlphaFoldDB" id="V7AM90"/>
<dbReference type="PANTHER" id="PTHR33573:SF57">
    <property type="entry name" value="CASP-LIKE PROTEIN 4B1"/>
    <property type="match status" value="1"/>
</dbReference>
<evidence type="ECO:0000256" key="8">
    <source>
        <dbReference type="RuleBase" id="RU361233"/>
    </source>
</evidence>
<protein>
    <recommendedName>
        <fullName evidence="8">CASP-like protein</fullName>
    </recommendedName>
</protein>
<proteinExistence type="inferred from homology"/>
<dbReference type="EMBL" id="CM002297">
    <property type="protein sequence ID" value="ESW06619.1"/>
    <property type="molecule type" value="Genomic_DNA"/>
</dbReference>
<sequence>NCLYIFVSPQPFFFTLVFIFQFIVVLALESEECHARTQRECNSSDPTQMKIDVQTEPFEPSVDVHAPGTSGGATDLLMRGSLGLRRIALFFSLVSFMLVVFVVSKNGDWIDLSMGQEYRYLLAVAILSILYYGVQAFRQSHEPCNGKNMLQARTAGLIDFVGDQVVAYLLLSSTSSAIPMTRITREIVGKNIFTDTLAAAIAMSFLAFCSLALSAVISGYKLFTQTYI</sequence>
<comment type="subunit">
    <text evidence="3 8">Homodimer and heterodimers.</text>
</comment>
<evidence type="ECO:0000256" key="7">
    <source>
        <dbReference type="ARBA" id="ARBA00023136"/>
    </source>
</evidence>
<evidence type="ECO:0000256" key="2">
    <source>
        <dbReference type="ARBA" id="ARBA00007651"/>
    </source>
</evidence>
<organism evidence="10 11">
    <name type="scientific">Phaseolus vulgaris</name>
    <name type="common">Kidney bean</name>
    <name type="synonym">French bean</name>
    <dbReference type="NCBI Taxonomy" id="3885"/>
    <lineage>
        <taxon>Eukaryota</taxon>
        <taxon>Viridiplantae</taxon>
        <taxon>Streptophyta</taxon>
        <taxon>Embryophyta</taxon>
        <taxon>Tracheophyta</taxon>
        <taxon>Spermatophyta</taxon>
        <taxon>Magnoliopsida</taxon>
        <taxon>eudicotyledons</taxon>
        <taxon>Gunneridae</taxon>
        <taxon>Pentapetalae</taxon>
        <taxon>rosids</taxon>
        <taxon>fabids</taxon>
        <taxon>Fabales</taxon>
        <taxon>Fabaceae</taxon>
        <taxon>Papilionoideae</taxon>
        <taxon>50 kb inversion clade</taxon>
        <taxon>NPAAA clade</taxon>
        <taxon>indigoferoid/millettioid clade</taxon>
        <taxon>Phaseoleae</taxon>
        <taxon>Phaseolus</taxon>
    </lineage>
</organism>
<evidence type="ECO:0000256" key="6">
    <source>
        <dbReference type="ARBA" id="ARBA00022989"/>
    </source>
</evidence>
<keyword evidence="6 8" id="KW-1133">Transmembrane helix</keyword>
<evidence type="ECO:0000256" key="4">
    <source>
        <dbReference type="ARBA" id="ARBA00022475"/>
    </source>
</evidence>
<dbReference type="Gramene" id="ESW06619">
    <property type="protein sequence ID" value="ESW06619"/>
    <property type="gene ID" value="PHAVU_010G062600g"/>
</dbReference>
<dbReference type="Proteomes" id="UP000000226">
    <property type="component" value="Chromosome 10"/>
</dbReference>
<keyword evidence="5 8" id="KW-0812">Transmembrane</keyword>
<reference evidence="11" key="1">
    <citation type="journal article" date="2014" name="Nat. Genet.">
        <title>A reference genome for common bean and genome-wide analysis of dual domestications.</title>
        <authorList>
            <person name="Schmutz J."/>
            <person name="McClean P.E."/>
            <person name="Mamidi S."/>
            <person name="Wu G.A."/>
            <person name="Cannon S.B."/>
            <person name="Grimwood J."/>
            <person name="Jenkins J."/>
            <person name="Shu S."/>
            <person name="Song Q."/>
            <person name="Chavarro C."/>
            <person name="Torres-Torres M."/>
            <person name="Geffroy V."/>
            <person name="Moghaddam S.M."/>
            <person name="Gao D."/>
            <person name="Abernathy B."/>
            <person name="Barry K."/>
            <person name="Blair M."/>
            <person name="Brick M.A."/>
            <person name="Chovatia M."/>
            <person name="Gepts P."/>
            <person name="Goodstein D.M."/>
            <person name="Gonzales M."/>
            <person name="Hellsten U."/>
            <person name="Hyten D.L."/>
            <person name="Jia G."/>
            <person name="Kelly J.D."/>
            <person name="Kudrna D."/>
            <person name="Lee R."/>
            <person name="Richard M.M."/>
            <person name="Miklas P.N."/>
            <person name="Osorno J.M."/>
            <person name="Rodrigues J."/>
            <person name="Thareau V."/>
            <person name="Urrea C.A."/>
            <person name="Wang M."/>
            <person name="Yu Y."/>
            <person name="Zhang M."/>
            <person name="Wing R.A."/>
            <person name="Cregan P.B."/>
            <person name="Rokhsar D.S."/>
            <person name="Jackson S.A."/>
        </authorList>
    </citation>
    <scope>NUCLEOTIDE SEQUENCE [LARGE SCALE GENOMIC DNA]</scope>
    <source>
        <strain evidence="11">cv. G19833</strain>
    </source>
</reference>
<feature type="transmembrane region" description="Helical" evidence="8">
    <location>
        <begin position="118"/>
        <end position="134"/>
    </location>
</feature>
<feature type="transmembrane region" description="Helical" evidence="8">
    <location>
        <begin position="12"/>
        <end position="29"/>
    </location>
</feature>
<dbReference type="Pfam" id="PF04535">
    <property type="entry name" value="CASP_dom"/>
    <property type="match status" value="1"/>
</dbReference>
<comment type="similarity">
    <text evidence="2 8">Belongs to the Casparian strip membrane proteins (CASP) family.</text>
</comment>
<evidence type="ECO:0000256" key="1">
    <source>
        <dbReference type="ARBA" id="ARBA00004651"/>
    </source>
</evidence>
<evidence type="ECO:0000313" key="11">
    <source>
        <dbReference type="Proteomes" id="UP000000226"/>
    </source>
</evidence>
<keyword evidence="11" id="KW-1185">Reference proteome</keyword>
<comment type="caution">
    <text evidence="8">Lacks conserved residue(s) required for the propagation of feature annotation.</text>
</comment>
<evidence type="ECO:0000256" key="5">
    <source>
        <dbReference type="ARBA" id="ARBA00022692"/>
    </source>
</evidence>
<dbReference type="STRING" id="3885.V7AM90"/>
<dbReference type="PANTHER" id="PTHR33573">
    <property type="entry name" value="CASP-LIKE PROTEIN 4A4"/>
    <property type="match status" value="1"/>
</dbReference>
<evidence type="ECO:0000256" key="3">
    <source>
        <dbReference type="ARBA" id="ARBA00011489"/>
    </source>
</evidence>
<comment type="subcellular location">
    <subcellularLocation>
        <location evidence="1 8">Cell membrane</location>
        <topology evidence="1 8">Multi-pass membrane protein</topology>
    </subcellularLocation>
</comment>
<dbReference type="InterPro" id="IPR006702">
    <property type="entry name" value="CASP_dom"/>
</dbReference>
<accession>V7AM90</accession>
<keyword evidence="7 8" id="KW-0472">Membrane</keyword>
<dbReference type="GO" id="GO:0005886">
    <property type="term" value="C:plasma membrane"/>
    <property type="evidence" value="ECO:0007669"/>
    <property type="project" value="UniProtKB-SubCell"/>
</dbReference>
<gene>
    <name evidence="10" type="ORF">PHAVU_010G062600g</name>
</gene>
<feature type="non-terminal residue" evidence="10">
    <location>
        <position position="1"/>
    </location>
</feature>
<feature type="transmembrane region" description="Helical" evidence="8">
    <location>
        <begin position="198"/>
        <end position="223"/>
    </location>
</feature>
<evidence type="ECO:0000259" key="9">
    <source>
        <dbReference type="Pfam" id="PF04535"/>
    </source>
</evidence>
<feature type="transmembrane region" description="Helical" evidence="8">
    <location>
        <begin position="87"/>
        <end position="106"/>
    </location>
</feature>
<name>V7AM90_PHAVU</name>
<keyword evidence="4 8" id="KW-1003">Cell membrane</keyword>